<keyword evidence="7 8" id="KW-0472">Membrane</keyword>
<evidence type="ECO:0000256" key="1">
    <source>
        <dbReference type="ARBA" id="ARBA00004477"/>
    </source>
</evidence>
<evidence type="ECO:0000256" key="8">
    <source>
        <dbReference type="SAM" id="Phobius"/>
    </source>
</evidence>
<sequence>MLHYSFALLSSQLGTAAIRILYLCVLFIVVSWLSVSLYFIVHYYYMCPLIHNYDINLSIAKTCQDTQKKSLVGCETFDYPISILNGIIGLYSYNELLTPGNFYNIKAAIKLPENPNNFDIGMTDISIEHYDIDGNIIMKSFRAFILKHKSYYRILVETIIYMPLYLINVYDETQDIHVEIEKKYFENTWKPTKYIRVVFNHPKLRVYKVTLVYTLLHQGLSMMVKGLVLLLVP</sequence>
<comment type="subcellular location">
    <subcellularLocation>
        <location evidence="1">Endoplasmic reticulum membrane</location>
        <topology evidence="1">Multi-pass membrane protein</topology>
    </subcellularLocation>
</comment>
<dbReference type="AlphaFoldDB" id="A0A177B2R2"/>
<dbReference type="PANTHER" id="PTHR21212:SF0">
    <property type="entry name" value="SEIPIN"/>
    <property type="match status" value="1"/>
</dbReference>
<keyword evidence="4" id="KW-0256">Endoplasmic reticulum</keyword>
<evidence type="ECO:0000256" key="3">
    <source>
        <dbReference type="ARBA" id="ARBA00022692"/>
    </source>
</evidence>
<evidence type="ECO:0000256" key="7">
    <source>
        <dbReference type="ARBA" id="ARBA00023136"/>
    </source>
</evidence>
<keyword evidence="5 8" id="KW-1133">Transmembrane helix</keyword>
<comment type="caution">
    <text evidence="9">The sequence shown here is derived from an EMBL/GenBank/DDBJ whole genome shotgun (WGS) entry which is preliminary data.</text>
</comment>
<feature type="transmembrane region" description="Helical" evidence="8">
    <location>
        <begin position="20"/>
        <end position="41"/>
    </location>
</feature>
<keyword evidence="6" id="KW-0443">Lipid metabolism</keyword>
<dbReference type="PANTHER" id="PTHR21212">
    <property type="entry name" value="BERNARDINELLI-SEIP CONGENITAL LIPODYSTROPHY 2 HOMOLOG BSCL2 PROTEIN"/>
    <property type="match status" value="1"/>
</dbReference>
<organism evidence="9 10">
    <name type="scientific">Intoshia linei</name>
    <dbReference type="NCBI Taxonomy" id="1819745"/>
    <lineage>
        <taxon>Eukaryota</taxon>
        <taxon>Metazoa</taxon>
        <taxon>Spiralia</taxon>
        <taxon>Lophotrochozoa</taxon>
        <taxon>Mesozoa</taxon>
        <taxon>Orthonectida</taxon>
        <taxon>Rhopaluridae</taxon>
        <taxon>Intoshia</taxon>
    </lineage>
</organism>
<keyword evidence="10" id="KW-1185">Reference proteome</keyword>
<dbReference type="OrthoDB" id="3990054at2759"/>
<accession>A0A177B2R2</accession>
<dbReference type="GO" id="GO:0005789">
    <property type="term" value="C:endoplasmic reticulum membrane"/>
    <property type="evidence" value="ECO:0007669"/>
    <property type="project" value="UniProtKB-SubCell"/>
</dbReference>
<evidence type="ECO:0000313" key="9">
    <source>
        <dbReference type="EMBL" id="OAF68012.1"/>
    </source>
</evidence>
<dbReference type="GO" id="GO:0006629">
    <property type="term" value="P:lipid metabolic process"/>
    <property type="evidence" value="ECO:0007669"/>
    <property type="project" value="UniProtKB-KW"/>
</dbReference>
<dbReference type="Proteomes" id="UP000078046">
    <property type="component" value="Unassembled WGS sequence"/>
</dbReference>
<dbReference type="InterPro" id="IPR009617">
    <property type="entry name" value="Seipin"/>
</dbReference>
<dbReference type="GO" id="GO:0140042">
    <property type="term" value="P:lipid droplet formation"/>
    <property type="evidence" value="ECO:0007669"/>
    <property type="project" value="UniProtKB-ARBA"/>
</dbReference>
<evidence type="ECO:0000256" key="6">
    <source>
        <dbReference type="ARBA" id="ARBA00023098"/>
    </source>
</evidence>
<feature type="transmembrane region" description="Helical" evidence="8">
    <location>
        <begin position="211"/>
        <end position="232"/>
    </location>
</feature>
<dbReference type="CDD" id="cd23995">
    <property type="entry name" value="Seipin_BSCL2_like"/>
    <property type="match status" value="1"/>
</dbReference>
<dbReference type="EMBL" id="LWCA01000531">
    <property type="protein sequence ID" value="OAF68012.1"/>
    <property type="molecule type" value="Genomic_DNA"/>
</dbReference>
<evidence type="ECO:0000313" key="10">
    <source>
        <dbReference type="Proteomes" id="UP000078046"/>
    </source>
</evidence>
<dbReference type="Pfam" id="PF06775">
    <property type="entry name" value="Seipin"/>
    <property type="match status" value="1"/>
</dbReference>
<protein>
    <recommendedName>
        <fullName evidence="2">Seipin</fullName>
    </recommendedName>
</protein>
<proteinExistence type="predicted"/>
<gene>
    <name evidence="9" type="ORF">A3Q56_04250</name>
</gene>
<evidence type="ECO:0000256" key="5">
    <source>
        <dbReference type="ARBA" id="ARBA00022989"/>
    </source>
</evidence>
<keyword evidence="3 8" id="KW-0812">Transmembrane</keyword>
<evidence type="ECO:0000256" key="2">
    <source>
        <dbReference type="ARBA" id="ARBA00022064"/>
    </source>
</evidence>
<name>A0A177B2R2_9BILA</name>
<reference evidence="9 10" key="1">
    <citation type="submission" date="2016-04" db="EMBL/GenBank/DDBJ databases">
        <title>The genome of Intoshia linei affirms orthonectids as highly simplified spiralians.</title>
        <authorList>
            <person name="Mikhailov K.V."/>
            <person name="Slusarev G.S."/>
            <person name="Nikitin M.A."/>
            <person name="Logacheva M.D."/>
            <person name="Penin A."/>
            <person name="Aleoshin V."/>
            <person name="Panchin Y.V."/>
        </authorList>
    </citation>
    <scope>NUCLEOTIDE SEQUENCE [LARGE SCALE GENOMIC DNA]</scope>
    <source>
        <strain evidence="9">Intl2013</strain>
        <tissue evidence="9">Whole animal</tissue>
    </source>
</reference>
<evidence type="ECO:0000256" key="4">
    <source>
        <dbReference type="ARBA" id="ARBA00022824"/>
    </source>
</evidence>